<feature type="signal peptide" evidence="2">
    <location>
        <begin position="1"/>
        <end position="18"/>
    </location>
</feature>
<dbReference type="EMBL" id="JRUE01000198">
    <property type="protein sequence ID" value="KXZ66921.1"/>
    <property type="molecule type" value="Genomic_DNA"/>
</dbReference>
<feature type="compositionally biased region" description="Basic and acidic residues" evidence="1">
    <location>
        <begin position="22"/>
        <end position="44"/>
    </location>
</feature>
<dbReference type="Proteomes" id="UP000075680">
    <property type="component" value="Unassembled WGS sequence"/>
</dbReference>
<comment type="caution">
    <text evidence="3">The sequence shown here is derived from an EMBL/GenBank/DDBJ whole genome shotgun (WGS) entry which is preliminary data.</text>
</comment>
<sequence length="63" mass="7169">MLQVFLVFLTAVTFVLMAADPRPTDSTEAKSAWTERAEERKIEMPEVSVQPKRSEQENKSEQG</sequence>
<proteinExistence type="predicted"/>
<accession>A0A150HMA0</accession>
<keyword evidence="2" id="KW-0732">Signal</keyword>
<reference evidence="3 4" key="1">
    <citation type="journal article" date="2016" name="Sci. Rep.">
        <title>Genomic and phenotypic characterization of the species Acinetobacter venetianus.</title>
        <authorList>
            <person name="Fondi M."/>
            <person name="Maida I."/>
            <person name="Perrin E."/>
            <person name="Orlandini V."/>
            <person name="La Torre L."/>
            <person name="Bosi E."/>
            <person name="Negroni A."/>
            <person name="Zanaroli G."/>
            <person name="Fava F."/>
            <person name="Decorosi F."/>
            <person name="Giovannetti L."/>
            <person name="Viti C."/>
            <person name="Vaneechoutte M."/>
            <person name="Dijkshoorn L."/>
            <person name="Fani R."/>
        </authorList>
    </citation>
    <scope>NUCLEOTIDE SEQUENCE [LARGE SCALE GENOMIC DNA]</scope>
    <source>
        <strain evidence="3 4">LUH5627</strain>
    </source>
</reference>
<feature type="chain" id="PRO_5007562793" evidence="2">
    <location>
        <begin position="19"/>
        <end position="63"/>
    </location>
</feature>
<dbReference type="RefSeq" id="WP_004882142.1">
    <property type="nucleotide sequence ID" value="NZ_BCLZ01000028.1"/>
</dbReference>
<protein>
    <submittedName>
        <fullName evidence="3">Uncharacterized protein</fullName>
    </submittedName>
</protein>
<dbReference type="AlphaFoldDB" id="A0A150HMA0"/>
<evidence type="ECO:0000313" key="3">
    <source>
        <dbReference type="EMBL" id="KXZ66921.1"/>
    </source>
</evidence>
<dbReference type="GeneID" id="58196070"/>
<evidence type="ECO:0000256" key="2">
    <source>
        <dbReference type="SAM" id="SignalP"/>
    </source>
</evidence>
<evidence type="ECO:0000256" key="1">
    <source>
        <dbReference type="SAM" id="MobiDB-lite"/>
    </source>
</evidence>
<gene>
    <name evidence="3" type="ORF">AVENLUH5627_02343</name>
</gene>
<dbReference type="PATRIC" id="fig|52133.18.peg.2411"/>
<organism evidence="3 4">
    <name type="scientific">Acinetobacter venetianus</name>
    <dbReference type="NCBI Taxonomy" id="52133"/>
    <lineage>
        <taxon>Bacteria</taxon>
        <taxon>Pseudomonadati</taxon>
        <taxon>Pseudomonadota</taxon>
        <taxon>Gammaproteobacteria</taxon>
        <taxon>Moraxellales</taxon>
        <taxon>Moraxellaceae</taxon>
        <taxon>Acinetobacter</taxon>
    </lineage>
</organism>
<feature type="region of interest" description="Disordered" evidence="1">
    <location>
        <begin position="19"/>
        <end position="63"/>
    </location>
</feature>
<evidence type="ECO:0000313" key="4">
    <source>
        <dbReference type="Proteomes" id="UP000075680"/>
    </source>
</evidence>
<name>A0A150HMA0_9GAMM</name>
<feature type="compositionally biased region" description="Basic and acidic residues" evidence="1">
    <location>
        <begin position="52"/>
        <end position="63"/>
    </location>
</feature>